<dbReference type="InterPro" id="IPR018376">
    <property type="entry name" value="Enoyl-CoA_hyd/isom_CS"/>
</dbReference>
<dbReference type="CDD" id="cd06558">
    <property type="entry name" value="crotonase-like"/>
    <property type="match status" value="1"/>
</dbReference>
<dbReference type="Gene3D" id="3.90.226.10">
    <property type="entry name" value="2-enoyl-CoA Hydratase, Chain A, domain 1"/>
    <property type="match status" value="1"/>
</dbReference>
<dbReference type="EMBL" id="VSTH01000019">
    <property type="protein sequence ID" value="TYO67356.1"/>
    <property type="molecule type" value="Genomic_DNA"/>
</dbReference>
<accession>A0A5S4YSJ0</accession>
<dbReference type="RefSeq" id="WP_148738472.1">
    <property type="nucleotide sequence ID" value="NZ_VSTH01000019.1"/>
</dbReference>
<dbReference type="NCBIfam" id="NF006128">
    <property type="entry name" value="PRK08272.1"/>
    <property type="match status" value="1"/>
</dbReference>
<proteinExistence type="inferred from homology"/>
<dbReference type="SUPFAM" id="SSF52096">
    <property type="entry name" value="ClpP/crotonase"/>
    <property type="match status" value="1"/>
</dbReference>
<evidence type="ECO:0000256" key="2">
    <source>
        <dbReference type="RuleBase" id="RU003707"/>
    </source>
</evidence>
<gene>
    <name evidence="3" type="ORF">FXV83_07070</name>
</gene>
<sequence length="301" mass="33588">MPNFSTLSIAVHKDTPRIARLVLDRPGRFNAIDDAMPGEIRTAIEWAEKNDDVHVIVIEGAGKGFCGGYDLVTYAESDVEHPCQQESELWDPMVDYALMKKNTENFMSLWKCSKPTIAKIHGAAVAGGSDIALCCDLIVMAEDARIGYMPTRVWGCPTTAMWTFKLGPSRAKEMMFTGNMIDGRTAAEWGLANACVPAEQLEAATRKLAHRIAGVPKSHLAMHKMVVNQVMLNMGLEQTQSLATLFDGITRHNPEGLWFRRYAQKHGFKAAIEWRDSGRPIPERDEARKLINEMDGRNRGR</sequence>
<dbReference type="AlphaFoldDB" id="A0A5S4YSJ0"/>
<dbReference type="Proteomes" id="UP000324797">
    <property type="component" value="Unassembled WGS sequence"/>
</dbReference>
<dbReference type="PANTHER" id="PTHR43802:SF1">
    <property type="entry name" value="IP11341P-RELATED"/>
    <property type="match status" value="1"/>
</dbReference>
<evidence type="ECO:0000313" key="4">
    <source>
        <dbReference type="Proteomes" id="UP000324797"/>
    </source>
</evidence>
<dbReference type="PROSITE" id="PS00166">
    <property type="entry name" value="ENOYL_COA_HYDRATASE"/>
    <property type="match status" value="1"/>
</dbReference>
<protein>
    <submittedName>
        <fullName evidence="3">Crotonase/enoyl-CoA hydratase family protein</fullName>
    </submittedName>
</protein>
<comment type="similarity">
    <text evidence="1 2">Belongs to the enoyl-CoA hydratase/isomerase family.</text>
</comment>
<reference evidence="3 4" key="1">
    <citation type="submission" date="2019-08" db="EMBL/GenBank/DDBJ databases">
        <title>Bradyrhizobium hipponensis sp. nov., a rhizobium isolated from a Lupinus angustifolius root nodule in Tunisia.</title>
        <authorList>
            <person name="Off K."/>
            <person name="Rejili M."/>
            <person name="Mars M."/>
            <person name="Brachmann A."/>
            <person name="Marin M."/>
        </authorList>
    </citation>
    <scope>NUCLEOTIDE SEQUENCE [LARGE SCALE GENOMIC DNA]</scope>
    <source>
        <strain evidence="4">aSej3</strain>
    </source>
</reference>
<keyword evidence="4" id="KW-1185">Reference proteome</keyword>
<comment type="caution">
    <text evidence="3">The sequence shown here is derived from an EMBL/GenBank/DDBJ whole genome shotgun (WGS) entry which is preliminary data.</text>
</comment>
<dbReference type="PANTHER" id="PTHR43802">
    <property type="entry name" value="ENOYL-COA HYDRATASE"/>
    <property type="match status" value="1"/>
</dbReference>
<dbReference type="Pfam" id="PF00378">
    <property type="entry name" value="ECH_1"/>
    <property type="match status" value="1"/>
</dbReference>
<name>A0A5S4YSJ0_9BRAD</name>
<dbReference type="GO" id="GO:0003824">
    <property type="term" value="F:catalytic activity"/>
    <property type="evidence" value="ECO:0007669"/>
    <property type="project" value="InterPro"/>
</dbReference>
<evidence type="ECO:0000256" key="1">
    <source>
        <dbReference type="ARBA" id="ARBA00005254"/>
    </source>
</evidence>
<evidence type="ECO:0000313" key="3">
    <source>
        <dbReference type="EMBL" id="TYO67356.1"/>
    </source>
</evidence>
<dbReference type="InterPro" id="IPR029045">
    <property type="entry name" value="ClpP/crotonase-like_dom_sf"/>
</dbReference>
<organism evidence="3 4">
    <name type="scientific">Bradyrhizobium hipponense</name>
    <dbReference type="NCBI Taxonomy" id="2605638"/>
    <lineage>
        <taxon>Bacteria</taxon>
        <taxon>Pseudomonadati</taxon>
        <taxon>Pseudomonadota</taxon>
        <taxon>Alphaproteobacteria</taxon>
        <taxon>Hyphomicrobiales</taxon>
        <taxon>Nitrobacteraceae</taxon>
        <taxon>Bradyrhizobium</taxon>
    </lineage>
</organism>
<dbReference type="InterPro" id="IPR001753">
    <property type="entry name" value="Enoyl-CoA_hydra/iso"/>
</dbReference>